<sequence length="85" mass="9188">MRLAMLILIVTSPVACIRSSLATLTESFLMAVRIAIQALLFIEMTVFIEVKIATSVYYSVDTCAVSEAASAGSSYFRAIGRFQAS</sequence>
<gene>
    <name evidence="2" type="ORF">WMSIL1_LOCUS735</name>
</gene>
<organism evidence="2 3">
    <name type="scientific">Hymenolepis diminuta</name>
    <name type="common">Rat tapeworm</name>
    <dbReference type="NCBI Taxonomy" id="6216"/>
    <lineage>
        <taxon>Eukaryota</taxon>
        <taxon>Metazoa</taxon>
        <taxon>Spiralia</taxon>
        <taxon>Lophotrochozoa</taxon>
        <taxon>Platyhelminthes</taxon>
        <taxon>Cestoda</taxon>
        <taxon>Eucestoda</taxon>
        <taxon>Cyclophyllidea</taxon>
        <taxon>Hymenolepididae</taxon>
        <taxon>Hymenolepis</taxon>
    </lineage>
</organism>
<feature type="signal peptide" evidence="1">
    <location>
        <begin position="1"/>
        <end position="16"/>
    </location>
</feature>
<evidence type="ECO:0000256" key="1">
    <source>
        <dbReference type="SAM" id="SignalP"/>
    </source>
</evidence>
<proteinExistence type="predicted"/>
<feature type="chain" id="PRO_5021752769" description="Secreted protein" evidence="1">
    <location>
        <begin position="17"/>
        <end position="85"/>
    </location>
</feature>
<protein>
    <recommendedName>
        <fullName evidence="4">Secreted protein</fullName>
    </recommendedName>
</protein>
<keyword evidence="3" id="KW-1185">Reference proteome</keyword>
<evidence type="ECO:0000313" key="3">
    <source>
        <dbReference type="Proteomes" id="UP000321570"/>
    </source>
</evidence>
<accession>A0A564XX36</accession>
<dbReference type="AlphaFoldDB" id="A0A564XX36"/>
<dbReference type="Proteomes" id="UP000321570">
    <property type="component" value="Unassembled WGS sequence"/>
</dbReference>
<reference evidence="2 3" key="1">
    <citation type="submission" date="2019-07" db="EMBL/GenBank/DDBJ databases">
        <authorList>
            <person name="Jastrzebski P J."/>
            <person name="Paukszto L."/>
            <person name="Jastrzebski P J."/>
        </authorList>
    </citation>
    <scope>NUCLEOTIDE SEQUENCE [LARGE SCALE GENOMIC DNA]</scope>
    <source>
        <strain evidence="2 3">WMS-il1</strain>
    </source>
</reference>
<name>A0A564XX36_HYMDI</name>
<evidence type="ECO:0000313" key="2">
    <source>
        <dbReference type="EMBL" id="VUZ39456.1"/>
    </source>
</evidence>
<keyword evidence="1" id="KW-0732">Signal</keyword>
<evidence type="ECO:0008006" key="4">
    <source>
        <dbReference type="Google" id="ProtNLM"/>
    </source>
</evidence>
<dbReference type="EMBL" id="CABIJS010000016">
    <property type="protein sequence ID" value="VUZ39456.1"/>
    <property type="molecule type" value="Genomic_DNA"/>
</dbReference>